<dbReference type="RefSeq" id="WP_146382089.1">
    <property type="nucleotide sequence ID" value="NZ_VOEJ01000005.1"/>
</dbReference>
<dbReference type="Gene3D" id="3.40.50.1820">
    <property type="entry name" value="alpha/beta hydrolase"/>
    <property type="match status" value="1"/>
</dbReference>
<name>A0A563UC96_9SPHI</name>
<sequence length="553" mass="63084">MIRFLKCCFFLFAILSSNSVIAQTKPANLYDSARVYYEKRDFKKAYHFYDTFYADPHHGQSNYDTFYAAVAACQSGQTEKIAYYLRRSAEIGYDLSSYDTFANDPLAACLHNRPEWKAFIEPFRFKADSAMRSLKEITDMLNDTTVRVNKSLLTEEAYLAKLAARSTPQQLLKRLKDFNAFPSPKRTGFWTLYYVKAGDSLNVPFLVYIPKSYDAKKASSLYVFMHGGVGGPKNFSNPAYEPRSQAKLFKRAFEQNAFIIFPFGRKGFNWLYNQDAFENILKEIKHVKTLYHIDDNRVYIGGHSDGGRGAVWFAMNKATPFAAFYGICYFPSIYTGNTTLRNLHNQTPFYSVSATNDQLFPLSMVNNVLDQDVNAGGNWHRRVIRGTHGLPYATPDSVYFLFDSLASNRREPAPKKLVWETDDVRNGSYYWVNINQLDTAATPAAWHTPIQPMITNQEGKTGKANFFKHKSGAVRAMVSDNVIDLQTSCVKEITIDIVTELIDIKKPVTIQINKQKWFQGIIMPNKAKMLATFLKTGDRSQLILNSFTFKITP</sequence>
<dbReference type="SUPFAM" id="SSF53474">
    <property type="entry name" value="alpha/beta-Hydrolases"/>
    <property type="match status" value="1"/>
</dbReference>
<gene>
    <name evidence="4" type="ORF">FPZ43_11600</name>
</gene>
<keyword evidence="2" id="KW-0378">Hydrolase</keyword>
<accession>A0A563UC96</accession>
<dbReference type="AlphaFoldDB" id="A0A563UC96"/>
<reference evidence="4 5" key="1">
    <citation type="submission" date="2019-07" db="EMBL/GenBank/DDBJ databases">
        <authorList>
            <person name="Kim J."/>
        </authorList>
    </citation>
    <scope>NUCLEOTIDE SEQUENCE [LARGE SCALE GENOMIC DNA]</scope>
    <source>
        <strain evidence="5">dk17</strain>
    </source>
</reference>
<evidence type="ECO:0008006" key="6">
    <source>
        <dbReference type="Google" id="ProtNLM"/>
    </source>
</evidence>
<keyword evidence="1 3" id="KW-0732">Signal</keyword>
<dbReference type="GO" id="GO:0016787">
    <property type="term" value="F:hydrolase activity"/>
    <property type="evidence" value="ECO:0007669"/>
    <property type="project" value="UniProtKB-KW"/>
</dbReference>
<dbReference type="PANTHER" id="PTHR43037">
    <property type="entry name" value="UNNAMED PRODUCT-RELATED"/>
    <property type="match status" value="1"/>
</dbReference>
<feature type="signal peptide" evidence="3">
    <location>
        <begin position="1"/>
        <end position="22"/>
    </location>
</feature>
<protein>
    <recommendedName>
        <fullName evidence="6">Poly(3-hydroxybutyrate) depolymerase</fullName>
    </recommendedName>
</protein>
<evidence type="ECO:0000313" key="5">
    <source>
        <dbReference type="Proteomes" id="UP000320042"/>
    </source>
</evidence>
<evidence type="ECO:0000256" key="2">
    <source>
        <dbReference type="ARBA" id="ARBA00022801"/>
    </source>
</evidence>
<organism evidence="4 5">
    <name type="scientific">Mucilaginibacter pallidiroseus</name>
    <dbReference type="NCBI Taxonomy" id="2599295"/>
    <lineage>
        <taxon>Bacteria</taxon>
        <taxon>Pseudomonadati</taxon>
        <taxon>Bacteroidota</taxon>
        <taxon>Sphingobacteriia</taxon>
        <taxon>Sphingobacteriales</taxon>
        <taxon>Sphingobacteriaceae</taxon>
        <taxon>Mucilaginibacter</taxon>
    </lineage>
</organism>
<dbReference type="Proteomes" id="UP000320042">
    <property type="component" value="Unassembled WGS sequence"/>
</dbReference>
<evidence type="ECO:0000256" key="3">
    <source>
        <dbReference type="SAM" id="SignalP"/>
    </source>
</evidence>
<dbReference type="InterPro" id="IPR050955">
    <property type="entry name" value="Plant_Biomass_Hydrol_Est"/>
</dbReference>
<evidence type="ECO:0000256" key="1">
    <source>
        <dbReference type="ARBA" id="ARBA00022729"/>
    </source>
</evidence>
<keyword evidence="5" id="KW-1185">Reference proteome</keyword>
<dbReference type="PANTHER" id="PTHR43037:SF5">
    <property type="entry name" value="FERULOYL ESTERASE"/>
    <property type="match status" value="1"/>
</dbReference>
<comment type="caution">
    <text evidence="4">The sequence shown here is derived from an EMBL/GenBank/DDBJ whole genome shotgun (WGS) entry which is preliminary data.</text>
</comment>
<dbReference type="EMBL" id="VOEJ01000005">
    <property type="protein sequence ID" value="TWR28903.1"/>
    <property type="molecule type" value="Genomic_DNA"/>
</dbReference>
<feature type="chain" id="PRO_5021883260" description="Poly(3-hydroxybutyrate) depolymerase" evidence="3">
    <location>
        <begin position="23"/>
        <end position="553"/>
    </location>
</feature>
<proteinExistence type="predicted"/>
<evidence type="ECO:0000313" key="4">
    <source>
        <dbReference type="EMBL" id="TWR28903.1"/>
    </source>
</evidence>
<dbReference type="InterPro" id="IPR029058">
    <property type="entry name" value="AB_hydrolase_fold"/>
</dbReference>
<dbReference type="OrthoDB" id="699118at2"/>